<accession>A0A6M3KNX2</accession>
<dbReference type="EMBL" id="MT142517">
    <property type="protein sequence ID" value="QJA83773.1"/>
    <property type="molecule type" value="Genomic_DNA"/>
</dbReference>
<gene>
    <name evidence="2" type="ORF">MM415A00253_0021</name>
    <name evidence="1" type="ORF">MM415B00618_0014</name>
</gene>
<dbReference type="EMBL" id="MT141500">
    <property type="protein sequence ID" value="QJA63587.1"/>
    <property type="molecule type" value="Genomic_DNA"/>
</dbReference>
<proteinExistence type="predicted"/>
<name>A0A6M3KNX2_9ZZZZ</name>
<protein>
    <submittedName>
        <fullName evidence="2">Putative structural protein</fullName>
    </submittedName>
</protein>
<reference evidence="2" key="1">
    <citation type="submission" date="2020-03" db="EMBL/GenBank/DDBJ databases">
        <title>The deep terrestrial virosphere.</title>
        <authorList>
            <person name="Holmfeldt K."/>
            <person name="Nilsson E."/>
            <person name="Simone D."/>
            <person name="Lopez-Fernandez M."/>
            <person name="Wu X."/>
            <person name="de Brujin I."/>
            <person name="Lundin D."/>
            <person name="Andersson A."/>
            <person name="Bertilsson S."/>
            <person name="Dopson M."/>
        </authorList>
    </citation>
    <scope>NUCLEOTIDE SEQUENCE</scope>
    <source>
        <strain evidence="2">MM415A00253</strain>
        <strain evidence="1">MM415B00618</strain>
    </source>
</reference>
<organism evidence="2">
    <name type="scientific">viral metagenome</name>
    <dbReference type="NCBI Taxonomy" id="1070528"/>
    <lineage>
        <taxon>unclassified sequences</taxon>
        <taxon>metagenomes</taxon>
        <taxon>organismal metagenomes</taxon>
    </lineage>
</organism>
<sequence length="1309" mass="148796">MPQFDEIITFAPTAGIDSDTDIHAVKPGDGRYRLNCRYDKGSIENIHGNALVTFALPNGESEEIGWCVDIDNNAIIFFLWNDSTPYDRHCIFRYFLSTNQVQRILWQQPALNFKKNRRITHANVVSGMLCWTDGYFNSFLHDTSNGLSDFNPPRKININQCVAFTEGDPNCVISEITMANLDLIKYPYCYSPTALYFNDLKYSKNNLRGKLFQFAIRYVYYDNEVSVLSPFSKIPLPLNSENADGSYDEDQTIENAIKIKFSHGGQLVRKVELFAREGNSGSFYYIDTIYKRLNRSQYTFSVTIYNYGENVIKGISDFFIDRMYVGLELSINYNGIYYYFHIIGIDYQPDNNTIYLSDVLLIGPCTASLHTYSTAIYIFHNDKAGYVLSENDQLKLFDNVPQIAGCQEFLSEGRIVFGDICEGFNNLEMDVKLKLFIRKIDNDPYIFVIEPPISVSWRIILPFHFYTGQIFEIYQNVPTVGELIASCTVEGTDTITSIRSQLMTVINALPTYSASADVSADNMFVVSKTGSYNPPETLSVGSSTNYNKKTQTYKNLSWQNFGLVYYDRGNRSGSVQKDENTKIFIRQTPINVPEHYEGSQTPPIIPFLHIDKKNIVVMKISHTPPEWATHYQVVRINNVPYFQCGYIKPAEITPDITHNIIKILINDTTCCFSEMIENFPKSIIPAYTFNKGDRIRFIGTYEGACFLNGYVDGVTVYTGLLDKEILDYDESTFEISIEYFDYTAYDMDTKDVVFEIYTPNKILDSKLYHEIGEVLPILNPHTADRAHSGNVKDQNSAANIPIGGIYDGNIYFTDNDSEYICSFFENFDHITISGNAHPANNTDHPIFLDPDWNRRFVVNIAGTPAGDGIGGEIVGSSLPSELINSAINVLDGGDVYIKKRFFTQDFGFICESRGFSDFYESDFNDIGRINAYLENARRVNLQILRFSNQLIQNTQVNGLSTFDALDYVQLDEERGRTYLLKQRGFTLKAIQQTKNNSIDVGRITTAEADGSSNVILRQTTLGTLRIPEENYGTVNPESFAEFEKSVYFIDIYNSMAIRDSVNGMIPISNYGAITEFEYLCKTFLSYGIENVSIIGIFDLKNKEYIVTFRKENTPTDAATFVFHELSNRWKTYYSFKPFLYANIGQALFSFVNGQLWRHEALYDIDGNPVYNNFYGTQYEQIAEIVTNKYSNKNRTLDAIALHTNRNKYNESDPDSCWSVDDITIEPSDEVPTGMKSRIPAGKFEPEEGILYSEILGDINTPGATSDIDGLINGREMRGDAATIRLKNKSDKKVVLSQVTIKETISEISY</sequence>
<evidence type="ECO:0000313" key="2">
    <source>
        <dbReference type="EMBL" id="QJA83773.1"/>
    </source>
</evidence>
<evidence type="ECO:0000313" key="1">
    <source>
        <dbReference type="EMBL" id="QJA63587.1"/>
    </source>
</evidence>